<dbReference type="Proteomes" id="UP001501455">
    <property type="component" value="Unassembled WGS sequence"/>
</dbReference>
<accession>A0ABP6TYF5</accession>
<sequence length="65" mass="7075">MPAAKKPTTRRRATPTQPEPAKCPDCDGKGETRETVRVGARKGRLTDNHQTALCLTCWGTGHVTD</sequence>
<evidence type="ECO:0000313" key="2">
    <source>
        <dbReference type="EMBL" id="GAA3499351.1"/>
    </source>
</evidence>
<evidence type="ECO:0000256" key="1">
    <source>
        <dbReference type="SAM" id="MobiDB-lite"/>
    </source>
</evidence>
<comment type="caution">
    <text evidence="2">The sequence shown here is derived from an EMBL/GenBank/DDBJ whole genome shotgun (WGS) entry which is preliminary data.</text>
</comment>
<name>A0ABP6TYF5_9ACTN</name>
<organism evidence="2 3">
    <name type="scientific">Streptomyces prasinosporus</name>
    <dbReference type="NCBI Taxonomy" id="68256"/>
    <lineage>
        <taxon>Bacteria</taxon>
        <taxon>Bacillati</taxon>
        <taxon>Actinomycetota</taxon>
        <taxon>Actinomycetes</taxon>
        <taxon>Kitasatosporales</taxon>
        <taxon>Streptomycetaceae</taxon>
        <taxon>Streptomyces</taxon>
        <taxon>Streptomyces albogriseolus group</taxon>
    </lineage>
</organism>
<evidence type="ECO:0000313" key="3">
    <source>
        <dbReference type="Proteomes" id="UP001501455"/>
    </source>
</evidence>
<evidence type="ECO:0008006" key="4">
    <source>
        <dbReference type="Google" id="ProtNLM"/>
    </source>
</evidence>
<proteinExistence type="predicted"/>
<keyword evidence="3" id="KW-1185">Reference proteome</keyword>
<reference evidence="3" key="1">
    <citation type="journal article" date="2019" name="Int. J. Syst. Evol. Microbiol.">
        <title>The Global Catalogue of Microorganisms (GCM) 10K type strain sequencing project: providing services to taxonomists for standard genome sequencing and annotation.</title>
        <authorList>
            <consortium name="The Broad Institute Genomics Platform"/>
            <consortium name="The Broad Institute Genome Sequencing Center for Infectious Disease"/>
            <person name="Wu L."/>
            <person name="Ma J."/>
        </authorList>
    </citation>
    <scope>NUCLEOTIDE SEQUENCE [LARGE SCALE GENOMIC DNA]</scope>
    <source>
        <strain evidence="3">JCM 4816</strain>
    </source>
</reference>
<dbReference type="EMBL" id="BAAAXF010000045">
    <property type="protein sequence ID" value="GAA3499351.1"/>
    <property type="molecule type" value="Genomic_DNA"/>
</dbReference>
<feature type="region of interest" description="Disordered" evidence="1">
    <location>
        <begin position="1"/>
        <end position="32"/>
    </location>
</feature>
<protein>
    <recommendedName>
        <fullName evidence="4">Molecular chaperone DnaJ</fullName>
    </recommendedName>
</protein>
<feature type="compositionally biased region" description="Basic and acidic residues" evidence="1">
    <location>
        <begin position="22"/>
        <end position="32"/>
    </location>
</feature>
<gene>
    <name evidence="2" type="ORF">GCM10019016_064550</name>
</gene>
<dbReference type="RefSeq" id="WP_345579929.1">
    <property type="nucleotide sequence ID" value="NZ_BAAAXF010000045.1"/>
</dbReference>